<dbReference type="Gene3D" id="2.40.30.10">
    <property type="entry name" value="Translation factors"/>
    <property type="match status" value="1"/>
</dbReference>
<dbReference type="InterPro" id="IPR057661">
    <property type="entry name" value="RsdA/BaiN/AoA(So)_Rossmann"/>
</dbReference>
<dbReference type="SUPFAM" id="SSF51905">
    <property type="entry name" value="FAD/NAD(P)-binding domain"/>
    <property type="match status" value="1"/>
</dbReference>
<dbReference type="PANTHER" id="PTHR42887:SF2">
    <property type="entry name" value="OS12G0638800 PROTEIN"/>
    <property type="match status" value="1"/>
</dbReference>
<evidence type="ECO:0000256" key="1">
    <source>
        <dbReference type="ARBA" id="ARBA00001974"/>
    </source>
</evidence>
<evidence type="ECO:0000259" key="5">
    <source>
        <dbReference type="Pfam" id="PF03486"/>
    </source>
</evidence>
<comment type="cofactor">
    <cofactor evidence="1">
        <name>FAD</name>
        <dbReference type="ChEBI" id="CHEBI:57692"/>
    </cofactor>
</comment>
<feature type="transmembrane region" description="Helical" evidence="4">
    <location>
        <begin position="12"/>
        <end position="29"/>
    </location>
</feature>
<proteinExistence type="predicted"/>
<dbReference type="PROSITE" id="PS51257">
    <property type="entry name" value="PROKAR_LIPOPROTEIN"/>
    <property type="match status" value="1"/>
</dbReference>
<reference evidence="7" key="2">
    <citation type="journal article" date="2021" name="PeerJ">
        <title>Extensive microbial diversity within the chicken gut microbiome revealed by metagenomics and culture.</title>
        <authorList>
            <person name="Gilroy R."/>
            <person name="Ravi A."/>
            <person name="Getino M."/>
            <person name="Pursley I."/>
            <person name="Horton D.L."/>
            <person name="Alikhan N.F."/>
            <person name="Baker D."/>
            <person name="Gharbi K."/>
            <person name="Hall N."/>
            <person name="Watson M."/>
            <person name="Adriaenssens E.M."/>
            <person name="Foster-Nyarko E."/>
            <person name="Jarju S."/>
            <person name="Secka A."/>
            <person name="Antonio M."/>
            <person name="Oren A."/>
            <person name="Chaudhuri R.R."/>
            <person name="La Ragione R."/>
            <person name="Hildebrand F."/>
            <person name="Pallen M.J."/>
        </authorList>
    </citation>
    <scope>NUCLEOTIDE SEQUENCE</scope>
    <source>
        <strain evidence="7">CHK33-4379</strain>
    </source>
</reference>
<dbReference type="Gene3D" id="3.50.50.60">
    <property type="entry name" value="FAD/NAD(P)-binding domain"/>
    <property type="match status" value="1"/>
</dbReference>
<dbReference type="Pfam" id="PF03486">
    <property type="entry name" value="HI0933_like"/>
    <property type="match status" value="1"/>
</dbReference>
<evidence type="ECO:0000259" key="6">
    <source>
        <dbReference type="Pfam" id="PF22780"/>
    </source>
</evidence>
<feature type="domain" description="RsdA/BaiN/AoA(So)-like insert" evidence="6">
    <location>
        <begin position="197"/>
        <end position="362"/>
    </location>
</feature>
<comment type="caution">
    <text evidence="7">The sequence shown here is derived from an EMBL/GenBank/DDBJ whole genome shotgun (WGS) entry which is preliminary data.</text>
</comment>
<evidence type="ECO:0000313" key="7">
    <source>
        <dbReference type="EMBL" id="HIT59028.1"/>
    </source>
</evidence>
<dbReference type="PANTHER" id="PTHR42887">
    <property type="entry name" value="OS12G0638800 PROTEIN"/>
    <property type="match status" value="1"/>
</dbReference>
<dbReference type="Pfam" id="PF22780">
    <property type="entry name" value="HI0933_like_1st"/>
    <property type="match status" value="1"/>
</dbReference>
<dbReference type="Gene3D" id="1.10.8.260">
    <property type="entry name" value="HI0933 insert domain-like"/>
    <property type="match status" value="1"/>
</dbReference>
<evidence type="ECO:0000256" key="2">
    <source>
        <dbReference type="ARBA" id="ARBA00022630"/>
    </source>
</evidence>
<dbReference type="InterPro" id="IPR004792">
    <property type="entry name" value="BaiN-like"/>
</dbReference>
<keyword evidence="4" id="KW-0472">Membrane</keyword>
<sequence>MREYDTVQDADVVVIGGGAAGMFSACLLAEKKLRVMLIEPNHKLGRKLRITGKGRCNLTNNSLPDGVIKKINRNSKFMYSSLNRFTPQDVMMWFENRGVPLKTERGGRVFPVSDKADDVADAMQKLLEHKNVKIIRDRAVSIMTDGGKVIGTECEKCSYFAKNVILATGGMSYPKTGSTGDGYRMAERLGHTVTELKPSLVPVVLSEEYVADLSGLALKNVTLSLYEEGRKQPVFSELGEMNFLTYGISGPLTLSASCFMQTEKLEKKKYTIAIDLKPGLSHEQLERRIDRDFGDTPSEKFENSLTRLLPSQLIDTVVKLSKIPPNKQCNQITRAEREGLCRLLKRFELTPESLRPIDEAIITSGGISVKEINPVTMESKLVKGLYFAGEIIDVDAVTGGYNLQIAFSTSNAAAQAIYNSVL</sequence>
<dbReference type="InterPro" id="IPR036188">
    <property type="entry name" value="FAD/NAD-bd_sf"/>
</dbReference>
<feature type="domain" description="RsdA/BaiN/AoA(So)-like Rossmann fold-like" evidence="5">
    <location>
        <begin position="11"/>
        <end position="415"/>
    </location>
</feature>
<keyword evidence="2" id="KW-0285">Flavoprotein</keyword>
<keyword evidence="3" id="KW-0274">FAD</keyword>
<name>A0A9D1GUK6_9FIRM</name>
<gene>
    <name evidence="7" type="ORF">IAC39_04900</name>
</gene>
<dbReference type="SUPFAM" id="SSF160996">
    <property type="entry name" value="HI0933 insert domain-like"/>
    <property type="match status" value="1"/>
</dbReference>
<dbReference type="AlphaFoldDB" id="A0A9D1GUK6"/>
<protein>
    <submittedName>
        <fullName evidence="7">NAD(P)/FAD-dependent oxidoreductase</fullName>
    </submittedName>
</protein>
<organism evidence="7 8">
    <name type="scientific">Candidatus Faeciplasma pullistercoris</name>
    <dbReference type="NCBI Taxonomy" id="2840800"/>
    <lineage>
        <taxon>Bacteria</taxon>
        <taxon>Bacillati</taxon>
        <taxon>Bacillota</taxon>
        <taxon>Clostridia</taxon>
        <taxon>Eubacteriales</taxon>
        <taxon>Oscillospiraceae</taxon>
        <taxon>Oscillospiraceae incertae sedis</taxon>
        <taxon>Candidatus Faeciplasma</taxon>
    </lineage>
</organism>
<reference evidence="7" key="1">
    <citation type="submission" date="2020-10" db="EMBL/GenBank/DDBJ databases">
        <authorList>
            <person name="Gilroy R."/>
        </authorList>
    </citation>
    <scope>NUCLEOTIDE SEQUENCE</scope>
    <source>
        <strain evidence="7">CHK33-4379</strain>
    </source>
</reference>
<dbReference type="NCBIfam" id="TIGR00275">
    <property type="entry name" value="aminoacetone oxidase family FAD-binding enzyme"/>
    <property type="match status" value="1"/>
</dbReference>
<evidence type="ECO:0000313" key="8">
    <source>
        <dbReference type="Proteomes" id="UP000824136"/>
    </source>
</evidence>
<dbReference type="EMBL" id="DVLL01000019">
    <property type="protein sequence ID" value="HIT59028.1"/>
    <property type="molecule type" value="Genomic_DNA"/>
</dbReference>
<evidence type="ECO:0000256" key="4">
    <source>
        <dbReference type="SAM" id="Phobius"/>
    </source>
</evidence>
<keyword evidence="4" id="KW-0812">Transmembrane</keyword>
<dbReference type="Proteomes" id="UP000824136">
    <property type="component" value="Unassembled WGS sequence"/>
</dbReference>
<dbReference type="InterPro" id="IPR023166">
    <property type="entry name" value="BaiN-like_dom_sf"/>
</dbReference>
<evidence type="ECO:0000256" key="3">
    <source>
        <dbReference type="ARBA" id="ARBA00022827"/>
    </source>
</evidence>
<accession>A0A9D1GUK6</accession>
<dbReference type="InterPro" id="IPR055178">
    <property type="entry name" value="RsdA/BaiN/AoA(So)-like_dom"/>
</dbReference>
<keyword evidence="4" id="KW-1133">Transmembrane helix</keyword>